<dbReference type="Pfam" id="PF04965">
    <property type="entry name" value="GPW_gp25"/>
    <property type="match status" value="1"/>
</dbReference>
<accession>A0A6J5TB29</accession>
<dbReference type="EMBL" id="LR797824">
    <property type="protein sequence ID" value="CAB4241464.1"/>
    <property type="molecule type" value="Genomic_DNA"/>
</dbReference>
<sequence>MPRLYSKFRGYSSVGTTFLSPVRFDLDLAVQDLLNNFNTRKGERVMMPTFGSIIWELIFDPLDERTIALIDADVRSIINNDPRWNLQSVTTTETPNSLNLAVVVTYIPTAETVTLPLTYDKGTTTT</sequence>
<gene>
    <name evidence="2" type="ORF">UFOVP71_2</name>
</gene>
<organism evidence="2">
    <name type="scientific">uncultured Caudovirales phage</name>
    <dbReference type="NCBI Taxonomy" id="2100421"/>
    <lineage>
        <taxon>Viruses</taxon>
        <taxon>Duplodnaviria</taxon>
        <taxon>Heunggongvirae</taxon>
        <taxon>Uroviricota</taxon>
        <taxon>Caudoviricetes</taxon>
        <taxon>Peduoviridae</taxon>
        <taxon>Maltschvirus</taxon>
        <taxon>Maltschvirus maltsch</taxon>
    </lineage>
</organism>
<evidence type="ECO:0000313" key="2">
    <source>
        <dbReference type="EMBL" id="CAB4241464.1"/>
    </source>
</evidence>
<protein>
    <submittedName>
        <fullName evidence="2">COG3628 Phage baseplate assembly protein W</fullName>
    </submittedName>
</protein>
<name>A0A6J5TB29_9CAUD</name>
<proteinExistence type="predicted"/>
<reference evidence="2" key="1">
    <citation type="submission" date="2020-05" db="EMBL/GenBank/DDBJ databases">
        <authorList>
            <person name="Chiriac C."/>
            <person name="Salcher M."/>
            <person name="Ghai R."/>
            <person name="Kavagutti S V."/>
        </authorList>
    </citation>
    <scope>NUCLEOTIDE SEQUENCE</scope>
</reference>
<feature type="domain" description="IraD/Gp25-like" evidence="1">
    <location>
        <begin position="31"/>
        <end position="102"/>
    </location>
</feature>
<dbReference type="SUPFAM" id="SSF160719">
    <property type="entry name" value="gpW/gp25-like"/>
    <property type="match status" value="1"/>
</dbReference>
<dbReference type="Gene3D" id="3.10.450.40">
    <property type="match status" value="1"/>
</dbReference>
<dbReference type="InterPro" id="IPR007048">
    <property type="entry name" value="IraD/Gp25-like"/>
</dbReference>
<evidence type="ECO:0000259" key="1">
    <source>
        <dbReference type="Pfam" id="PF04965"/>
    </source>
</evidence>